<protein>
    <recommendedName>
        <fullName evidence="3">Phosphoribosyltransferase</fullName>
    </recommendedName>
</protein>
<evidence type="ECO:0000313" key="1">
    <source>
        <dbReference type="EMBL" id="TCC95008.1"/>
    </source>
</evidence>
<evidence type="ECO:0000313" key="2">
    <source>
        <dbReference type="Proteomes" id="UP000291117"/>
    </source>
</evidence>
<dbReference type="Proteomes" id="UP000291117">
    <property type="component" value="Unassembled WGS sequence"/>
</dbReference>
<keyword evidence="2" id="KW-1185">Reference proteome</keyword>
<sequence>MVKKLLQDKYRLIKIDELTIEKHYHLNADDNCYYLMEYKKEDGFENQEKQLIINFKKKMSTRTTYQWKYKGEAIQKLTQLFINSIVPQVSVGTVTLVPIPPSKCRADSEYDDRMLQLLSKSFQGGADIRELLLNIENIRSAHENPNDRPSPAEIQANMTIDEQLAEGIRDSVILFDDVLTSGGHYLACKNAIKQRFPDVSVYGIFISRTFWAQPDPFEFDDFMDEDWLDF</sequence>
<dbReference type="OrthoDB" id="6637825at2"/>
<dbReference type="RefSeq" id="WP_131610156.1">
    <property type="nucleotide sequence ID" value="NZ_SJSM01000010.1"/>
</dbReference>
<dbReference type="AlphaFoldDB" id="A0A4R0N501"/>
<dbReference type="EMBL" id="SJSM01000010">
    <property type="protein sequence ID" value="TCC95008.1"/>
    <property type="molecule type" value="Genomic_DNA"/>
</dbReference>
<comment type="caution">
    <text evidence="1">The sequence shown here is derived from an EMBL/GenBank/DDBJ whole genome shotgun (WGS) entry which is preliminary data.</text>
</comment>
<accession>A0A4R0N501</accession>
<evidence type="ECO:0008006" key="3">
    <source>
        <dbReference type="Google" id="ProtNLM"/>
    </source>
</evidence>
<reference evidence="1 2" key="1">
    <citation type="submission" date="2019-02" db="EMBL/GenBank/DDBJ databases">
        <title>Pedobacter sp. RP-3-8 sp. nov., isolated from Arctic soil.</title>
        <authorList>
            <person name="Dahal R.H."/>
        </authorList>
    </citation>
    <scope>NUCLEOTIDE SEQUENCE [LARGE SCALE GENOMIC DNA]</scope>
    <source>
        <strain evidence="1 2">RP-3-8</strain>
    </source>
</reference>
<gene>
    <name evidence="1" type="ORF">EZ444_15995</name>
</gene>
<name>A0A4R0N501_9SPHI</name>
<proteinExistence type="predicted"/>
<organism evidence="1 2">
    <name type="scientific">Pedobacter hiemivivus</name>
    <dbReference type="NCBI Taxonomy" id="2530454"/>
    <lineage>
        <taxon>Bacteria</taxon>
        <taxon>Pseudomonadati</taxon>
        <taxon>Bacteroidota</taxon>
        <taxon>Sphingobacteriia</taxon>
        <taxon>Sphingobacteriales</taxon>
        <taxon>Sphingobacteriaceae</taxon>
        <taxon>Pedobacter</taxon>
    </lineage>
</organism>